<dbReference type="SMART" id="SM00034">
    <property type="entry name" value="CLECT"/>
    <property type="match status" value="8"/>
</dbReference>
<sequence length="1430" mass="163055">MMTIIVIVLALKIPHCFSQSDGTFLIYNTLKKGCLGDSLQSLIVCNPLSLGQQFRWTSDSRIFSVSRMKCLGVRVNSEGNNLIWYTCDAESSLQKWECHSNSLFGLKNESLYLSIQGRTKQVKLSTNPGAEGKWTVFGTVDNVCSRPYEEFYTLEGNAFGRPCHFPFRYKNKWYADCTTEDSSNRRLWCAIESEYEVNELWGYCPTQQIEFWSKNPMTGIYYQVNEISVLTWHQARKSCQQQAGDLLSITEPHEQTFISGLTQRMNVKLWIGLNSLDTSSGWRWINGQPLRYLKWLSGEFLTLPGHNCGVTSQFYGSEWSTSICSEKHGYVCQRGVATLTIPPAVHTGFCPSPLIPHSGHCYFINREKKTWVEARDACRQEGGDLLSILSVEEQSFIISNLGYSKMDELWIGFSDLRTLKLFEWSDDSCVPFAWWERNEPSVADEENCVLMRGEEGKWANEICQRQCGYICKKKTNSNPSANDTVVRSPGCKPGWIRYGSYCYTAGSESKTFEESKQMCEETGSYLVDITNRVENAFLVSLVGARPEKHFWIGLSNQRNQRSFEWTNTDKVAFTHFNAGMPGGKKGCVAMTTGILAGLWDVLNCTNKEKYICKQIAEGVVTTPATSIITPVSCAQDWHPITNRDLCFKLFDPGYKDVKSWFEALAFCQELGGDLLSVHSDDSFPESTKFSTEAWIGYSIQDPSAGYVWSDGSSSSYENWQDGQPNNLNNVENCVTVRLHRFWRGEGQWNDLHCEDRKAWFCEIQKGRAFQISNDISDWISYNTTSDGWIIFKGKQYYTYQGFSMAMANARHFCKQRHSDLVVINDEEERVFVWHQARYALHDVYIGMNIDMDKSLTWMDGSPVVYQAWETNQPAFLNSEENCVRMTRLQGLWQSVHCAHHEKFICERSGAALINATDAPGQPVGGCASDWLNLKGQCYKIGLQLKTWTEARSYCRSLGGDLASVLGRLQHAFLTSVMDDSTSDLWIGLSNIAINRYRWTDGSGIHYTVWAKGEPSLQQNMAPELKPCVFTFKGPACVVMGNMRRAEPGKWVTRDCNNTNGFICRRAPDPSFIIPSTTQAPNTFVKVGNSSYMVTETKLTWTEAKHHCETKGAHLASIRDVPTQSYVVLQTHKFGQPMWIGLNTMETDGYFLWIDNWHLNMESWAYNEPRKEHPCVYVDIYGNWKTASCNQTYYSLCKRSTETAPVAPTKYPGLCPERTDMYPKMTWLSYKGSCYAFVTQEESWSTASRICMTRGATLLSIMDPMEDKYVMNYITLFPDDYMYFWIGFFKTHADHWLWLDNSAVDYTNWEPSENEDSSEYLFCASISVISKQWRKSHCGNRLPFICKVAKVTRMTYTGNNIRAHIVVSVLVAIAAVCILAGLAFIYRRASKKQDPPIEDPVFYTQTDPVVDDKETKALVDQMEINEQEPPL</sequence>
<evidence type="ECO:0000259" key="14">
    <source>
        <dbReference type="PROSITE" id="PS50041"/>
    </source>
</evidence>
<feature type="domain" description="C-type lectin" evidence="14">
    <location>
        <begin position="1229"/>
        <end position="1346"/>
    </location>
</feature>
<dbReference type="PANTHER" id="PTHR22803">
    <property type="entry name" value="MANNOSE, PHOSPHOLIPASE, LECTIN RECEPTOR RELATED"/>
    <property type="match status" value="1"/>
</dbReference>
<dbReference type="SUPFAM" id="SSF56436">
    <property type="entry name" value="C-type lectin-like"/>
    <property type="match status" value="8"/>
</dbReference>
<keyword evidence="5" id="KW-0677">Repeat</keyword>
<reference evidence="17" key="2">
    <citation type="journal article" date="2017" name="Sci. Adv.">
        <title>A tail of two voltages: Proteomic comparison of the three electric organs of the electric eel.</title>
        <authorList>
            <person name="Traeger L.L."/>
            <person name="Sabat G."/>
            <person name="Barrett-Wilt G.A."/>
            <person name="Wells G.B."/>
            <person name="Sussman M.R."/>
        </authorList>
    </citation>
    <scope>NUCLEOTIDE SEQUENCE [LARGE SCALE GENOMIC DNA]</scope>
</reference>
<keyword evidence="7 12" id="KW-0472">Membrane</keyword>
<dbReference type="Gene3D" id="2.10.10.10">
    <property type="entry name" value="Fibronectin, type II, collagen-binding"/>
    <property type="match status" value="1"/>
</dbReference>
<evidence type="ECO:0000313" key="17">
    <source>
        <dbReference type="Proteomes" id="UP000314983"/>
    </source>
</evidence>
<dbReference type="PROSITE" id="PS50041">
    <property type="entry name" value="C_TYPE_LECTIN_2"/>
    <property type="match status" value="8"/>
</dbReference>
<feature type="domain" description="C-type lectin" evidence="14">
    <location>
        <begin position="217"/>
        <end position="333"/>
    </location>
</feature>
<feature type="transmembrane region" description="Helical" evidence="12">
    <location>
        <begin position="1362"/>
        <end position="1385"/>
    </location>
</feature>
<dbReference type="CDD" id="cd00062">
    <property type="entry name" value="FN2"/>
    <property type="match status" value="1"/>
</dbReference>
<keyword evidence="3 12" id="KW-0812">Transmembrane</keyword>
<dbReference type="Proteomes" id="UP000314983">
    <property type="component" value="Chromosome 18"/>
</dbReference>
<feature type="signal peptide" evidence="13">
    <location>
        <begin position="1"/>
        <end position="18"/>
    </location>
</feature>
<keyword evidence="4 13" id="KW-0732">Signal</keyword>
<proteinExistence type="predicted"/>
<dbReference type="InterPro" id="IPR018378">
    <property type="entry name" value="C-type_lectin_CS"/>
</dbReference>
<dbReference type="PROSITE" id="PS00615">
    <property type="entry name" value="C_TYPE_LECTIN_1"/>
    <property type="match status" value="1"/>
</dbReference>
<dbReference type="InterPro" id="IPR013806">
    <property type="entry name" value="Kringle-like"/>
</dbReference>
<feature type="domain" description="Fibronectin type-II" evidence="15">
    <location>
        <begin position="158"/>
        <end position="206"/>
    </location>
</feature>
<reference evidence="16" key="3">
    <citation type="submission" date="2020-05" db="EMBL/GenBank/DDBJ databases">
        <title>Electrophorus electricus (electric eel) genome, fEleEle1, primary haplotype.</title>
        <authorList>
            <person name="Myers G."/>
            <person name="Meyer A."/>
            <person name="Fedrigo O."/>
            <person name="Formenti G."/>
            <person name="Rhie A."/>
            <person name="Tracey A."/>
            <person name="Sims Y."/>
            <person name="Jarvis E.D."/>
        </authorList>
    </citation>
    <scope>NUCLEOTIDE SEQUENCE [LARGE SCALE GENOMIC DNA]</scope>
</reference>
<feature type="domain" description="C-type lectin" evidence="14">
    <location>
        <begin position="498"/>
        <end position="613"/>
    </location>
</feature>
<evidence type="ECO:0008006" key="18">
    <source>
        <dbReference type="Google" id="ProtNLM"/>
    </source>
</evidence>
<evidence type="ECO:0000256" key="10">
    <source>
        <dbReference type="ARBA" id="ARBA00023180"/>
    </source>
</evidence>
<keyword evidence="9" id="KW-0675">Receptor</keyword>
<feature type="chain" id="PRO_5044267785" description="Mannose receptor, C type 1b" evidence="13">
    <location>
        <begin position="19"/>
        <end position="1430"/>
    </location>
</feature>
<feature type="domain" description="C-type lectin" evidence="14">
    <location>
        <begin position="1086"/>
        <end position="1197"/>
    </location>
</feature>
<evidence type="ECO:0000256" key="7">
    <source>
        <dbReference type="ARBA" id="ARBA00023136"/>
    </source>
</evidence>
<dbReference type="GeneTree" id="ENSGT01050000244842"/>
<keyword evidence="6 12" id="KW-1133">Transmembrane helix</keyword>
<evidence type="ECO:0000256" key="1">
    <source>
        <dbReference type="ARBA" id="ARBA00004167"/>
    </source>
</evidence>
<dbReference type="InterPro" id="IPR000562">
    <property type="entry name" value="FN_type2_dom"/>
</dbReference>
<evidence type="ECO:0000256" key="3">
    <source>
        <dbReference type="ARBA" id="ARBA00022692"/>
    </source>
</evidence>
<dbReference type="PROSITE" id="PS50231">
    <property type="entry name" value="RICIN_B_LECTIN"/>
    <property type="match status" value="1"/>
</dbReference>
<organism evidence="16 17">
    <name type="scientific">Electrophorus electricus</name>
    <name type="common">Electric eel</name>
    <name type="synonym">Gymnotus electricus</name>
    <dbReference type="NCBI Taxonomy" id="8005"/>
    <lineage>
        <taxon>Eukaryota</taxon>
        <taxon>Metazoa</taxon>
        <taxon>Chordata</taxon>
        <taxon>Craniata</taxon>
        <taxon>Vertebrata</taxon>
        <taxon>Euteleostomi</taxon>
        <taxon>Actinopterygii</taxon>
        <taxon>Neopterygii</taxon>
        <taxon>Teleostei</taxon>
        <taxon>Ostariophysi</taxon>
        <taxon>Gymnotiformes</taxon>
        <taxon>Gymnotoidei</taxon>
        <taxon>Gymnotidae</taxon>
        <taxon>Electrophorus</taxon>
    </lineage>
</organism>
<evidence type="ECO:0000256" key="11">
    <source>
        <dbReference type="PROSITE-ProRule" id="PRU00479"/>
    </source>
</evidence>
<reference evidence="17" key="1">
    <citation type="journal article" date="2014" name="Science">
        <title>Nonhuman genetics. Genomic basis for the convergent evolution of electric organs.</title>
        <authorList>
            <person name="Gallant J.R."/>
            <person name="Traeger L.L."/>
            <person name="Volkening J.D."/>
            <person name="Moffett H."/>
            <person name="Chen P.H."/>
            <person name="Novina C.D."/>
            <person name="Phillips G.N.Jr."/>
            <person name="Anand R."/>
            <person name="Wells G.B."/>
            <person name="Pinch M."/>
            <person name="Guth R."/>
            <person name="Unguez G.A."/>
            <person name="Albert J.S."/>
            <person name="Zakon H.H."/>
            <person name="Samanta M.P."/>
            <person name="Sussman M.R."/>
        </authorList>
    </citation>
    <scope>NUCLEOTIDE SEQUENCE [LARGE SCALE GENOMIC DNA]</scope>
</reference>
<gene>
    <name evidence="16" type="primary">LOC113588709</name>
</gene>
<keyword evidence="17" id="KW-1185">Reference proteome</keyword>
<keyword evidence="8 11" id="KW-1015">Disulfide bond</keyword>
<reference evidence="16" key="4">
    <citation type="submission" date="2025-08" db="UniProtKB">
        <authorList>
            <consortium name="Ensembl"/>
        </authorList>
    </citation>
    <scope>IDENTIFICATION</scope>
</reference>
<feature type="domain" description="C-type lectin" evidence="14">
    <location>
        <begin position="933"/>
        <end position="1064"/>
    </location>
</feature>
<dbReference type="Ensembl" id="ENSEEET00000001391.2">
    <property type="protein sequence ID" value="ENSEEEP00000001359.2"/>
    <property type="gene ID" value="ENSEEEG00000000708.2"/>
</dbReference>
<dbReference type="SMART" id="SM00059">
    <property type="entry name" value="FN2"/>
    <property type="match status" value="1"/>
</dbReference>
<dbReference type="InterPro" id="IPR000772">
    <property type="entry name" value="Ricin_B_lectin"/>
</dbReference>
<dbReference type="Pfam" id="PF00040">
    <property type="entry name" value="fn2"/>
    <property type="match status" value="1"/>
</dbReference>
<evidence type="ECO:0000313" key="16">
    <source>
        <dbReference type="Ensembl" id="ENSEEEP00000001359.2"/>
    </source>
</evidence>
<name>A0A4W4DQ63_ELEEL</name>
<dbReference type="Pfam" id="PF24562">
    <property type="entry name" value="CysR_MRC2_N"/>
    <property type="match status" value="1"/>
</dbReference>
<dbReference type="STRING" id="8005.ENSEEEP00000001359"/>
<dbReference type="InterPro" id="IPR001304">
    <property type="entry name" value="C-type_lectin-like"/>
</dbReference>
<dbReference type="InterPro" id="IPR035992">
    <property type="entry name" value="Ricin_B-like_lectins"/>
</dbReference>
<dbReference type="OMA" id="MWDEGQP"/>
<evidence type="ECO:0000256" key="8">
    <source>
        <dbReference type="ARBA" id="ARBA00023157"/>
    </source>
</evidence>
<dbReference type="SUPFAM" id="SSF57440">
    <property type="entry name" value="Kringle-like"/>
    <property type="match status" value="1"/>
</dbReference>
<dbReference type="FunFam" id="2.10.10.10:FF:000001">
    <property type="entry name" value="Fibronectin 1a isoform 1"/>
    <property type="match status" value="1"/>
</dbReference>
<evidence type="ECO:0000256" key="4">
    <source>
        <dbReference type="ARBA" id="ARBA00022729"/>
    </source>
</evidence>
<dbReference type="Gene3D" id="3.10.100.10">
    <property type="entry name" value="Mannose-Binding Protein A, subunit A"/>
    <property type="match status" value="8"/>
</dbReference>
<keyword evidence="10" id="KW-0325">Glycoprotein</keyword>
<dbReference type="SUPFAM" id="SSF50370">
    <property type="entry name" value="Ricin B-like lectins"/>
    <property type="match status" value="1"/>
</dbReference>
<evidence type="ECO:0000259" key="15">
    <source>
        <dbReference type="PROSITE" id="PS51092"/>
    </source>
</evidence>
<dbReference type="Gene3D" id="2.80.10.50">
    <property type="match status" value="1"/>
</dbReference>
<dbReference type="InterPro" id="IPR050111">
    <property type="entry name" value="C-type_lectin/snaclec_domain"/>
</dbReference>
<feature type="domain" description="C-type lectin" evidence="14">
    <location>
        <begin position="642"/>
        <end position="762"/>
    </location>
</feature>
<dbReference type="GO" id="GO:0006897">
    <property type="term" value="P:endocytosis"/>
    <property type="evidence" value="ECO:0007669"/>
    <property type="project" value="UniProtKB-KW"/>
</dbReference>
<dbReference type="InterPro" id="IPR016187">
    <property type="entry name" value="CTDL_fold"/>
</dbReference>
<accession>A0A4W4DQ63</accession>
<evidence type="ECO:0000256" key="13">
    <source>
        <dbReference type="SAM" id="SignalP"/>
    </source>
</evidence>
<protein>
    <recommendedName>
        <fullName evidence="18">Mannose receptor, C type 1b</fullName>
    </recommendedName>
</protein>
<evidence type="ECO:0000256" key="9">
    <source>
        <dbReference type="ARBA" id="ARBA00023170"/>
    </source>
</evidence>
<evidence type="ECO:0000256" key="5">
    <source>
        <dbReference type="ARBA" id="ARBA00022737"/>
    </source>
</evidence>
<keyword evidence="2" id="KW-0254">Endocytosis</keyword>
<dbReference type="InterPro" id="IPR016186">
    <property type="entry name" value="C-type_lectin-like/link_sf"/>
</dbReference>
<evidence type="ECO:0000256" key="12">
    <source>
        <dbReference type="SAM" id="Phobius"/>
    </source>
</evidence>
<reference evidence="16" key="5">
    <citation type="submission" date="2025-09" db="UniProtKB">
        <authorList>
            <consortium name="Ensembl"/>
        </authorList>
    </citation>
    <scope>IDENTIFICATION</scope>
</reference>
<comment type="subcellular location">
    <subcellularLocation>
        <location evidence="1">Membrane</location>
        <topology evidence="1">Single-pass membrane protein</topology>
    </subcellularLocation>
</comment>
<evidence type="ECO:0000256" key="2">
    <source>
        <dbReference type="ARBA" id="ARBA00022583"/>
    </source>
</evidence>
<dbReference type="CDD" id="cd00037">
    <property type="entry name" value="CLECT"/>
    <property type="match status" value="8"/>
</dbReference>
<feature type="disulfide bond" evidence="11">
    <location>
        <begin position="177"/>
        <end position="204"/>
    </location>
</feature>
<dbReference type="PROSITE" id="PS51092">
    <property type="entry name" value="FN2_2"/>
    <property type="match status" value="1"/>
</dbReference>
<dbReference type="Pfam" id="PF00059">
    <property type="entry name" value="Lectin_C"/>
    <property type="match status" value="8"/>
</dbReference>
<dbReference type="GO" id="GO:0016020">
    <property type="term" value="C:membrane"/>
    <property type="evidence" value="ECO:0007669"/>
    <property type="project" value="UniProtKB-SubCell"/>
</dbReference>
<feature type="disulfide bond" evidence="11">
    <location>
        <begin position="163"/>
        <end position="189"/>
    </location>
</feature>
<evidence type="ECO:0000256" key="6">
    <source>
        <dbReference type="ARBA" id="ARBA00022989"/>
    </source>
</evidence>
<feature type="domain" description="C-type lectin" evidence="14">
    <location>
        <begin position="357"/>
        <end position="472"/>
    </location>
</feature>
<dbReference type="InterPro" id="IPR036943">
    <property type="entry name" value="FN_type2_sf"/>
</dbReference>
<feature type="domain" description="C-type lectin" evidence="14">
    <location>
        <begin position="791"/>
        <end position="906"/>
    </location>
</feature>